<dbReference type="STRING" id="159449.B4N89_01360"/>
<evidence type="ECO:0000313" key="1">
    <source>
        <dbReference type="EMBL" id="OPC84734.1"/>
    </source>
</evidence>
<dbReference type="Proteomes" id="UP000190037">
    <property type="component" value="Unassembled WGS sequence"/>
</dbReference>
<dbReference type="EMBL" id="MWQN01000001">
    <property type="protein sequence ID" value="OPC84734.1"/>
    <property type="molecule type" value="Genomic_DNA"/>
</dbReference>
<evidence type="ECO:0000313" key="2">
    <source>
        <dbReference type="Proteomes" id="UP000190037"/>
    </source>
</evidence>
<reference evidence="1 2" key="1">
    <citation type="submission" date="2017-03" db="EMBL/GenBank/DDBJ databases">
        <title>Draft genome sequence of Streptomyces scabrisporus NF3, endophyte isolated from Amphipterygium adstringens.</title>
        <authorList>
            <person name="Vazquez M."/>
            <person name="Ceapa C.D."/>
            <person name="Rodriguez Luna D."/>
            <person name="Sanchez Esquivel S."/>
        </authorList>
    </citation>
    <scope>NUCLEOTIDE SEQUENCE [LARGE SCALE GENOMIC DNA]</scope>
    <source>
        <strain evidence="1 2">NF3</strain>
    </source>
</reference>
<gene>
    <name evidence="1" type="ORF">B4N89_01360</name>
</gene>
<protein>
    <submittedName>
        <fullName evidence="1">Uncharacterized protein</fullName>
    </submittedName>
</protein>
<keyword evidence="2" id="KW-1185">Reference proteome</keyword>
<proteinExistence type="predicted"/>
<name>A0A1T3P6P4_9ACTN</name>
<sequence>MDGVPTELPGTLVDIRAALPEDRRDAFDKEIGNAPLKDLAAIAVHWAIPQEEHARIDADAERIRSGDLTGVVDTDGNPVEP</sequence>
<comment type="caution">
    <text evidence="1">The sequence shown here is derived from an EMBL/GenBank/DDBJ whole genome shotgun (WGS) entry which is preliminary data.</text>
</comment>
<dbReference type="AlphaFoldDB" id="A0A1T3P6P4"/>
<organism evidence="1 2">
    <name type="scientific">Embleya scabrispora</name>
    <dbReference type="NCBI Taxonomy" id="159449"/>
    <lineage>
        <taxon>Bacteria</taxon>
        <taxon>Bacillati</taxon>
        <taxon>Actinomycetota</taxon>
        <taxon>Actinomycetes</taxon>
        <taxon>Kitasatosporales</taxon>
        <taxon>Streptomycetaceae</taxon>
        <taxon>Embleya</taxon>
    </lineage>
</organism>
<accession>A0A1T3P6P4</accession>